<evidence type="ECO:0000256" key="3">
    <source>
        <dbReference type="ARBA" id="ARBA00022679"/>
    </source>
</evidence>
<evidence type="ECO:0000259" key="11">
    <source>
        <dbReference type="PROSITE" id="PS51826"/>
    </source>
</evidence>
<dbReference type="SUPFAM" id="SSF51230">
    <property type="entry name" value="Single hybrid motif"/>
    <property type="match status" value="1"/>
</dbReference>
<keyword evidence="5" id="KW-0809">Transit peptide</keyword>
<dbReference type="Pfam" id="PF00364">
    <property type="entry name" value="Biotin_lipoyl"/>
    <property type="match status" value="1"/>
</dbReference>
<keyword evidence="9" id="KW-0732">Signal</keyword>
<evidence type="ECO:0000256" key="4">
    <source>
        <dbReference type="ARBA" id="ARBA00022823"/>
    </source>
</evidence>
<sequence length="583" mass="63341">MALRWLLVLVLALVSGMVKNVSMRWLVTLRARAARGARSCRLTGYETECRAYSMRATQVRWPLGSCVGQSGHGWKKAARIEPFCVAARPAKAGCAQRWCRASQARGLGTEAHAEPALLSDAASGKALRDFFVPQPGEGIHDVEIIEWHVREGDHVHQFDKLLDAQSDKATITIESRFDGKVVDLMFQKGDIAKVGDLLCRFEVDGDDHSEASLDASRGGAADLPTGLVSSSSPEVKPTISDATQTRGTETNVLAAPPVRLLARELGINLALVKGTGSQGRITRQDVLAYHTEGRESMAAGMRGSDSSAPHPAQAPRVGDWISEQHQRVNDLGNDVEGAGEDTIARAGQQERLVQPIRGLMRAMVRSMTASAQIPQLVLGEEVIMDELVKLKRDLASVLETRGIRLTYLPLLIKACSMSLEAFPILNASVDDACENITYKMQHNISIAMDSPQGLIVPNIKNVNELTVADIARELARIQNEVRNMRFAEADLEGGTFALSNIGSIGGTYTSPLIMPPQVAIGAIGRIRNQLMCDEATAAPTMRRVCAVSWSADHRIIDGATMANFSNHWKALVEKPGQMLLHLR</sequence>
<comment type="similarity">
    <text evidence="2 7">Belongs to the 2-oxoacid dehydrogenase family.</text>
</comment>
<evidence type="ECO:0000259" key="10">
    <source>
        <dbReference type="PROSITE" id="PS50968"/>
    </source>
</evidence>
<name>A0A5J4Z834_PORPP</name>
<keyword evidence="3 7" id="KW-0808">Transferase</keyword>
<reference evidence="13" key="1">
    <citation type="journal article" date="2019" name="Nat. Commun.">
        <title>Expansion of phycobilisome linker gene families in mesophilic red algae.</title>
        <authorList>
            <person name="Lee J."/>
            <person name="Kim D."/>
            <person name="Bhattacharya D."/>
            <person name="Yoon H.S."/>
        </authorList>
    </citation>
    <scope>NUCLEOTIDE SEQUENCE [LARGE SCALE GENOMIC DNA]</scope>
    <source>
        <strain evidence="13">CCMP 1328</strain>
    </source>
</reference>
<feature type="domain" description="Lipoyl-binding" evidence="10">
    <location>
        <begin position="127"/>
        <end position="202"/>
    </location>
</feature>
<accession>A0A5J4Z834</accession>
<dbReference type="InterPro" id="IPR000089">
    <property type="entry name" value="Biotin_lipoyl"/>
</dbReference>
<dbReference type="PROSITE" id="PS51826">
    <property type="entry name" value="PSBD"/>
    <property type="match status" value="1"/>
</dbReference>
<dbReference type="GO" id="GO:0016407">
    <property type="term" value="F:acetyltransferase activity"/>
    <property type="evidence" value="ECO:0007669"/>
    <property type="project" value="TreeGrafter"/>
</dbReference>
<dbReference type="PANTHER" id="PTHR43178:SF5">
    <property type="entry name" value="LIPOAMIDE ACYLTRANSFERASE COMPONENT OF BRANCHED-CHAIN ALPHA-KETO ACID DEHYDROGENASE COMPLEX, MITOCHONDRIAL"/>
    <property type="match status" value="1"/>
</dbReference>
<dbReference type="CDD" id="cd06849">
    <property type="entry name" value="lipoyl_domain"/>
    <property type="match status" value="1"/>
</dbReference>
<keyword evidence="13" id="KW-1185">Reference proteome</keyword>
<dbReference type="InterPro" id="IPR003016">
    <property type="entry name" value="2-oxoA_DH_lipoyl-BS"/>
</dbReference>
<dbReference type="PANTHER" id="PTHR43178">
    <property type="entry name" value="DIHYDROLIPOAMIDE ACETYLTRANSFERASE COMPONENT OF PYRUVATE DEHYDROGENASE COMPLEX"/>
    <property type="match status" value="1"/>
</dbReference>
<evidence type="ECO:0000313" key="13">
    <source>
        <dbReference type="Proteomes" id="UP000324585"/>
    </source>
</evidence>
<dbReference type="InterPro" id="IPR001078">
    <property type="entry name" value="2-oxoacid_DH_actylTfrase"/>
</dbReference>
<dbReference type="GO" id="GO:0031405">
    <property type="term" value="F:lipoic acid binding"/>
    <property type="evidence" value="ECO:0007669"/>
    <property type="project" value="TreeGrafter"/>
</dbReference>
<evidence type="ECO:0000256" key="5">
    <source>
        <dbReference type="ARBA" id="ARBA00022946"/>
    </source>
</evidence>
<evidence type="ECO:0000256" key="9">
    <source>
        <dbReference type="SAM" id="SignalP"/>
    </source>
</evidence>
<keyword evidence="6 7" id="KW-0012">Acyltransferase</keyword>
<feature type="region of interest" description="Disordered" evidence="8">
    <location>
        <begin position="210"/>
        <end position="240"/>
    </location>
</feature>
<protein>
    <recommendedName>
        <fullName evidence="7">Dihydrolipoamide acetyltransferase component of pyruvate dehydrogenase complex</fullName>
        <ecNumber evidence="7">2.3.1.-</ecNumber>
    </recommendedName>
</protein>
<comment type="caution">
    <text evidence="12">The sequence shown here is derived from an EMBL/GenBank/DDBJ whole genome shotgun (WGS) entry which is preliminary data.</text>
</comment>
<dbReference type="GO" id="GO:0005739">
    <property type="term" value="C:mitochondrion"/>
    <property type="evidence" value="ECO:0007669"/>
    <property type="project" value="TreeGrafter"/>
</dbReference>
<dbReference type="Pfam" id="PF02817">
    <property type="entry name" value="E3_binding"/>
    <property type="match status" value="1"/>
</dbReference>
<dbReference type="FunFam" id="3.30.559.10:FF:000007">
    <property type="entry name" value="Dihydrolipoamide acetyltransferase component of pyruvate dehydrogenase complex"/>
    <property type="match status" value="1"/>
</dbReference>
<dbReference type="InterPro" id="IPR004167">
    <property type="entry name" value="PSBD"/>
</dbReference>
<evidence type="ECO:0000256" key="6">
    <source>
        <dbReference type="ARBA" id="ARBA00023315"/>
    </source>
</evidence>
<evidence type="ECO:0000256" key="1">
    <source>
        <dbReference type="ARBA" id="ARBA00001938"/>
    </source>
</evidence>
<feature type="chain" id="PRO_5023816125" description="Dihydrolipoamide acetyltransferase component of pyruvate dehydrogenase complex" evidence="9">
    <location>
        <begin position="24"/>
        <end position="583"/>
    </location>
</feature>
<feature type="signal peptide" evidence="9">
    <location>
        <begin position="1"/>
        <end position="23"/>
    </location>
</feature>
<comment type="cofactor">
    <cofactor evidence="1 7">
        <name>(R)-lipoate</name>
        <dbReference type="ChEBI" id="CHEBI:83088"/>
    </cofactor>
</comment>
<dbReference type="Gene3D" id="4.10.320.10">
    <property type="entry name" value="E3-binding domain"/>
    <property type="match status" value="1"/>
</dbReference>
<evidence type="ECO:0000313" key="12">
    <source>
        <dbReference type="EMBL" id="KAA8498857.1"/>
    </source>
</evidence>
<dbReference type="InterPro" id="IPR011053">
    <property type="entry name" value="Single_hybrid_motif"/>
</dbReference>
<dbReference type="OrthoDB" id="202158at2759"/>
<evidence type="ECO:0000256" key="8">
    <source>
        <dbReference type="SAM" id="MobiDB-lite"/>
    </source>
</evidence>
<dbReference type="Gene3D" id="3.30.559.10">
    <property type="entry name" value="Chloramphenicol acetyltransferase-like domain"/>
    <property type="match status" value="1"/>
</dbReference>
<dbReference type="AlphaFoldDB" id="A0A5J4Z834"/>
<dbReference type="Pfam" id="PF00198">
    <property type="entry name" value="2-oxoacid_dh"/>
    <property type="match status" value="1"/>
</dbReference>
<dbReference type="SUPFAM" id="SSF52777">
    <property type="entry name" value="CoA-dependent acyltransferases"/>
    <property type="match status" value="1"/>
</dbReference>
<organism evidence="12 13">
    <name type="scientific">Porphyridium purpureum</name>
    <name type="common">Red alga</name>
    <name type="synonym">Porphyridium cruentum</name>
    <dbReference type="NCBI Taxonomy" id="35688"/>
    <lineage>
        <taxon>Eukaryota</taxon>
        <taxon>Rhodophyta</taxon>
        <taxon>Bangiophyceae</taxon>
        <taxon>Porphyridiales</taxon>
        <taxon>Porphyridiaceae</taxon>
        <taxon>Porphyridium</taxon>
    </lineage>
</organism>
<dbReference type="InterPro" id="IPR036625">
    <property type="entry name" value="E3-bd_dom_sf"/>
</dbReference>
<gene>
    <name evidence="12" type="ORF">FVE85_6442</name>
</gene>
<dbReference type="PROSITE" id="PS00189">
    <property type="entry name" value="LIPOYL"/>
    <property type="match status" value="1"/>
</dbReference>
<dbReference type="InterPro" id="IPR050743">
    <property type="entry name" value="2-oxoacid_DH_E2_comp"/>
</dbReference>
<dbReference type="Proteomes" id="UP000324585">
    <property type="component" value="Unassembled WGS sequence"/>
</dbReference>
<dbReference type="Gene3D" id="2.40.50.100">
    <property type="match status" value="1"/>
</dbReference>
<evidence type="ECO:0000256" key="7">
    <source>
        <dbReference type="RuleBase" id="RU003423"/>
    </source>
</evidence>
<evidence type="ECO:0000256" key="2">
    <source>
        <dbReference type="ARBA" id="ARBA00007317"/>
    </source>
</evidence>
<dbReference type="InterPro" id="IPR023213">
    <property type="entry name" value="CAT-like_dom_sf"/>
</dbReference>
<keyword evidence="4 7" id="KW-0450">Lipoyl</keyword>
<dbReference type="EC" id="2.3.1.-" evidence="7"/>
<feature type="domain" description="Peripheral subunit-binding (PSBD)" evidence="11">
    <location>
        <begin position="253"/>
        <end position="290"/>
    </location>
</feature>
<dbReference type="OMA" id="MPFCIKA"/>
<dbReference type="PROSITE" id="PS50968">
    <property type="entry name" value="BIOTINYL_LIPOYL"/>
    <property type="match status" value="1"/>
</dbReference>
<dbReference type="SUPFAM" id="SSF47005">
    <property type="entry name" value="Peripheral subunit-binding domain of 2-oxo acid dehydrogenase complex"/>
    <property type="match status" value="1"/>
</dbReference>
<dbReference type="EMBL" id="VRMN01000001">
    <property type="protein sequence ID" value="KAA8498857.1"/>
    <property type="molecule type" value="Genomic_DNA"/>
</dbReference>
<proteinExistence type="inferred from homology"/>